<feature type="compositionally biased region" description="Low complexity" evidence="1">
    <location>
        <begin position="21"/>
        <end position="68"/>
    </location>
</feature>
<evidence type="ECO:0000313" key="4">
    <source>
        <dbReference type="Proteomes" id="UP000076532"/>
    </source>
</evidence>
<dbReference type="EMBL" id="KV417603">
    <property type="protein sequence ID" value="KZP15567.1"/>
    <property type="molecule type" value="Genomic_DNA"/>
</dbReference>
<evidence type="ECO:0000259" key="2">
    <source>
        <dbReference type="Pfam" id="PF20149"/>
    </source>
</evidence>
<feature type="domain" description="DUF6532" evidence="2">
    <location>
        <begin position="450"/>
        <end position="614"/>
    </location>
</feature>
<evidence type="ECO:0000313" key="3">
    <source>
        <dbReference type="EMBL" id="KZP15567.1"/>
    </source>
</evidence>
<feature type="compositionally biased region" description="Low complexity" evidence="1">
    <location>
        <begin position="214"/>
        <end position="228"/>
    </location>
</feature>
<organism evidence="3 4">
    <name type="scientific">Athelia psychrophila</name>
    <dbReference type="NCBI Taxonomy" id="1759441"/>
    <lineage>
        <taxon>Eukaryota</taxon>
        <taxon>Fungi</taxon>
        <taxon>Dikarya</taxon>
        <taxon>Basidiomycota</taxon>
        <taxon>Agaricomycotina</taxon>
        <taxon>Agaricomycetes</taxon>
        <taxon>Agaricomycetidae</taxon>
        <taxon>Atheliales</taxon>
        <taxon>Atheliaceae</taxon>
        <taxon>Athelia</taxon>
    </lineage>
</organism>
<gene>
    <name evidence="3" type="ORF">FIBSPDRAFT_977702</name>
</gene>
<sequence length="697" mass="76251">MPPRGRQTRSSAQEATSADTGNPASTQNQQQQDAQGPPQTSQGVSRNNSRRGTTSTRDAPQDGGAPSKSRSKSKARPGRKTNDPSTLPPTQRFAPDPYQPSLRMAQQPPWPGSSMQSPQEPQWQSHVVSQPSMLLDSQRQMLLPSQAPAPSFNPISNEWELIPTQSSFAPAPAASTSSFPTSNDWQSFSPSQSFSAPVSSAPPSYFPPPNEWGSFPPSQSSSAPTTSSNLPVPDWAALYLPNDTNPIDYDDTINGDPDLYSQGLQNVPYDRPPIYPTFFDASTISLAPEASTMVHTLPAAPSSYPPTMSTSQAVSQSSYLQNASSLAPEAPTEAPALTVAANFIASEPQSVLMLSRSKRSTIRPPDPYELAARSPRGRSLLAPTTTAASGSTSSRRRREQAKFSLNDRTNIHHAANITVTTLIQGHCWVVDGEVDHINPNMYNDGERVYSQWVREGSQQANAHARNIHCDESTLDQAFFDEVKRDIAKWQSKMKEAASKSLVDWGIFLTAYQLQTLSEDEQARIVAERVEALLDGEAFCDSGVDENGATNLFSHDAYLSFIEKIIYGHGGIARKVPGIFQAVRYFPAPAMALARTMIHCALKEWRTGVHKNSDLIGKREEYIADLKMVLRSTHESDRYNRLKIKSLQKKIVERGLRIAAGAGAQTSGRALADRFAHVNHNIQAPLPQGIEDSDEDRD</sequence>
<protein>
    <recommendedName>
        <fullName evidence="2">DUF6532 domain-containing protein</fullName>
    </recommendedName>
</protein>
<dbReference type="InterPro" id="IPR045341">
    <property type="entry name" value="DUF6532"/>
</dbReference>
<name>A0A166EAK1_9AGAM</name>
<proteinExistence type="predicted"/>
<feature type="compositionally biased region" description="Polar residues" evidence="1">
    <location>
        <begin position="113"/>
        <end position="140"/>
    </location>
</feature>
<dbReference type="AlphaFoldDB" id="A0A166EAK1"/>
<dbReference type="Proteomes" id="UP000076532">
    <property type="component" value="Unassembled WGS sequence"/>
</dbReference>
<feature type="region of interest" description="Disordered" evidence="1">
    <location>
        <begin position="357"/>
        <end position="401"/>
    </location>
</feature>
<feature type="compositionally biased region" description="Low complexity" evidence="1">
    <location>
        <begin position="384"/>
        <end position="393"/>
    </location>
</feature>
<keyword evidence="4" id="KW-1185">Reference proteome</keyword>
<accession>A0A166EAK1</accession>
<feature type="region of interest" description="Disordered" evidence="1">
    <location>
        <begin position="1"/>
        <end position="229"/>
    </location>
</feature>
<dbReference type="Pfam" id="PF20149">
    <property type="entry name" value="DUF6532"/>
    <property type="match status" value="1"/>
</dbReference>
<feature type="compositionally biased region" description="Low complexity" evidence="1">
    <location>
        <begin position="166"/>
        <end position="203"/>
    </location>
</feature>
<feature type="compositionally biased region" description="Basic residues" evidence="1">
    <location>
        <begin position="69"/>
        <end position="79"/>
    </location>
</feature>
<evidence type="ECO:0000256" key="1">
    <source>
        <dbReference type="SAM" id="MobiDB-lite"/>
    </source>
</evidence>
<feature type="compositionally biased region" description="Polar residues" evidence="1">
    <location>
        <begin position="8"/>
        <end position="20"/>
    </location>
</feature>
<reference evidence="3 4" key="1">
    <citation type="journal article" date="2016" name="Mol. Biol. Evol.">
        <title>Comparative Genomics of Early-Diverging Mushroom-Forming Fungi Provides Insights into the Origins of Lignocellulose Decay Capabilities.</title>
        <authorList>
            <person name="Nagy L.G."/>
            <person name="Riley R."/>
            <person name="Tritt A."/>
            <person name="Adam C."/>
            <person name="Daum C."/>
            <person name="Floudas D."/>
            <person name="Sun H."/>
            <person name="Yadav J.S."/>
            <person name="Pangilinan J."/>
            <person name="Larsson K.H."/>
            <person name="Matsuura K."/>
            <person name="Barry K."/>
            <person name="Labutti K."/>
            <person name="Kuo R."/>
            <person name="Ohm R.A."/>
            <person name="Bhattacharya S.S."/>
            <person name="Shirouzu T."/>
            <person name="Yoshinaga Y."/>
            <person name="Martin F.M."/>
            <person name="Grigoriev I.V."/>
            <person name="Hibbett D.S."/>
        </authorList>
    </citation>
    <scope>NUCLEOTIDE SEQUENCE [LARGE SCALE GENOMIC DNA]</scope>
    <source>
        <strain evidence="3 4">CBS 109695</strain>
    </source>
</reference>